<keyword evidence="3 6" id="KW-0285">Flavoprotein</keyword>
<dbReference type="Gene3D" id="1.20.140.10">
    <property type="entry name" value="Butyryl-CoA Dehydrogenase, subunit A, domain 3"/>
    <property type="match status" value="1"/>
</dbReference>
<evidence type="ECO:0000313" key="10">
    <source>
        <dbReference type="Proteomes" id="UP000554235"/>
    </source>
</evidence>
<dbReference type="PANTHER" id="PTHR48083">
    <property type="entry name" value="MEDIUM-CHAIN SPECIFIC ACYL-COA DEHYDROGENASE, MITOCHONDRIAL-RELATED"/>
    <property type="match status" value="1"/>
</dbReference>
<dbReference type="OrthoDB" id="10254877at2759"/>
<name>A0A8H4L426_9HYPO</name>
<dbReference type="Proteomes" id="UP000554235">
    <property type="component" value="Unassembled WGS sequence"/>
</dbReference>
<dbReference type="Gene3D" id="1.10.540.10">
    <property type="entry name" value="Acyl-CoA dehydrogenase/oxidase, N-terminal domain"/>
    <property type="match status" value="1"/>
</dbReference>
<feature type="domain" description="Acyl-CoA dehydrogenase/oxidase C-terminal" evidence="7">
    <location>
        <begin position="350"/>
        <end position="459"/>
    </location>
</feature>
<dbReference type="InterPro" id="IPR037069">
    <property type="entry name" value="AcylCoA_DH/ox_N_sf"/>
</dbReference>
<keyword evidence="5 6" id="KW-0560">Oxidoreductase</keyword>
<keyword evidence="4 6" id="KW-0274">FAD</keyword>
<evidence type="ECO:0000256" key="2">
    <source>
        <dbReference type="ARBA" id="ARBA00009347"/>
    </source>
</evidence>
<dbReference type="EMBL" id="JAADYS010001675">
    <property type="protein sequence ID" value="KAF4461651.1"/>
    <property type="molecule type" value="Genomic_DNA"/>
</dbReference>
<evidence type="ECO:0000256" key="6">
    <source>
        <dbReference type="RuleBase" id="RU362125"/>
    </source>
</evidence>
<dbReference type="InterPro" id="IPR046373">
    <property type="entry name" value="Acyl-CoA_Oxase/DH_mid-dom_sf"/>
</dbReference>
<organism evidence="9 10">
    <name type="scientific">Fusarium albosuccineum</name>
    <dbReference type="NCBI Taxonomy" id="1237068"/>
    <lineage>
        <taxon>Eukaryota</taxon>
        <taxon>Fungi</taxon>
        <taxon>Dikarya</taxon>
        <taxon>Ascomycota</taxon>
        <taxon>Pezizomycotina</taxon>
        <taxon>Sordariomycetes</taxon>
        <taxon>Hypocreomycetidae</taxon>
        <taxon>Hypocreales</taxon>
        <taxon>Nectriaceae</taxon>
        <taxon>Fusarium</taxon>
        <taxon>Fusarium decemcellulare species complex</taxon>
    </lineage>
</organism>
<comment type="similarity">
    <text evidence="2 6">Belongs to the acyl-CoA dehydrogenase family.</text>
</comment>
<dbReference type="AlphaFoldDB" id="A0A8H4L426"/>
<comment type="caution">
    <text evidence="9">The sequence shown here is derived from an EMBL/GenBank/DDBJ whole genome shotgun (WGS) entry which is preliminary data.</text>
</comment>
<dbReference type="InterPro" id="IPR036250">
    <property type="entry name" value="AcylCo_DH-like_C"/>
</dbReference>
<evidence type="ECO:0000259" key="8">
    <source>
        <dbReference type="Pfam" id="PF02770"/>
    </source>
</evidence>
<evidence type="ECO:0000256" key="1">
    <source>
        <dbReference type="ARBA" id="ARBA00001974"/>
    </source>
</evidence>
<keyword evidence="10" id="KW-1185">Reference proteome</keyword>
<dbReference type="Pfam" id="PF00441">
    <property type="entry name" value="Acyl-CoA_dh_1"/>
    <property type="match status" value="2"/>
</dbReference>
<dbReference type="PANTHER" id="PTHR48083:SF15">
    <property type="entry name" value="ACYL-COA DEHYDROGENASE APDG"/>
    <property type="match status" value="1"/>
</dbReference>
<dbReference type="GO" id="GO:0003995">
    <property type="term" value="F:acyl-CoA dehydrogenase activity"/>
    <property type="evidence" value="ECO:0007669"/>
    <property type="project" value="TreeGrafter"/>
</dbReference>
<evidence type="ECO:0000313" key="9">
    <source>
        <dbReference type="EMBL" id="KAF4461651.1"/>
    </source>
</evidence>
<evidence type="ECO:0000259" key="7">
    <source>
        <dbReference type="Pfam" id="PF00441"/>
    </source>
</evidence>
<gene>
    <name evidence="9" type="ORF">FALBO_11546</name>
</gene>
<dbReference type="GO" id="GO:0050660">
    <property type="term" value="F:flavin adenine dinucleotide binding"/>
    <property type="evidence" value="ECO:0007669"/>
    <property type="project" value="InterPro"/>
</dbReference>
<dbReference type="Gene3D" id="2.40.110.10">
    <property type="entry name" value="Butyryl-CoA Dehydrogenase, subunit A, domain 2"/>
    <property type="match status" value="1"/>
</dbReference>
<dbReference type="SUPFAM" id="SSF56645">
    <property type="entry name" value="Acyl-CoA dehydrogenase NM domain-like"/>
    <property type="match status" value="1"/>
</dbReference>
<dbReference type="InterPro" id="IPR006091">
    <property type="entry name" value="Acyl-CoA_Oxase/DH_mid-dom"/>
</dbReference>
<feature type="domain" description="Acyl-CoA dehydrogenase/oxidase C-terminal" evidence="7">
    <location>
        <begin position="271"/>
        <end position="317"/>
    </location>
</feature>
<dbReference type="SUPFAM" id="SSF47203">
    <property type="entry name" value="Acyl-CoA dehydrogenase C-terminal domain-like"/>
    <property type="match status" value="1"/>
</dbReference>
<dbReference type="GO" id="GO:0033539">
    <property type="term" value="P:fatty acid beta-oxidation using acyl-CoA dehydrogenase"/>
    <property type="evidence" value="ECO:0007669"/>
    <property type="project" value="TreeGrafter"/>
</dbReference>
<evidence type="ECO:0000256" key="3">
    <source>
        <dbReference type="ARBA" id="ARBA00022630"/>
    </source>
</evidence>
<sequence length="476" mass="52146">MSADSRAASVPLSEPPWLRGLPSPYYHESHLRFQSVCRAFIEEHLNRHALEWETEEEVPPHVFGEFARGLFVLPALPAPLPIDWLKRLGITHMPGDIPVEEWDSLHGMIYADEMSRAGLAGPSGAITAGMAFGVPPLLRYGGHELQERVLPDLLLGRKRACIAITEPDAGSDVANITTTAKISSCGKYYIVDGSKKWITNGIVADYATMAVRTGAEDSEARGISLLLVPLKDQPGVSRRRLKVAGQISAGTSFIGLDDVKVPRENLIGEEGRGMNYMMNNFNHERLFISVGVTRQARVAIASAFAYCLKRKAFSKVRDGPDLSECCYSSSAHCPTVATFIWNELTDHDSLKALIEQPVVRHRLAKCAALLESQTAWVESITYQLSKMSKTDADKELGGLTALCKANAGIVLDECARCAVLLFGGNGYTRTGQGEIAEMPGARIPGGSEDVLLDLAIRQMVKRFREQTNEQDIRPKV</sequence>
<dbReference type="InterPro" id="IPR050741">
    <property type="entry name" value="Acyl-CoA_dehydrogenase"/>
</dbReference>
<proteinExistence type="inferred from homology"/>
<evidence type="ECO:0000256" key="4">
    <source>
        <dbReference type="ARBA" id="ARBA00022827"/>
    </source>
</evidence>
<evidence type="ECO:0000256" key="5">
    <source>
        <dbReference type="ARBA" id="ARBA00023002"/>
    </source>
</evidence>
<reference evidence="9 10" key="1">
    <citation type="submission" date="2020-01" db="EMBL/GenBank/DDBJ databases">
        <title>Identification and distribution of gene clusters putatively required for synthesis of sphingolipid metabolism inhibitors in phylogenetically diverse species of the filamentous fungus Fusarium.</title>
        <authorList>
            <person name="Kim H.-S."/>
            <person name="Busman M."/>
            <person name="Brown D.W."/>
            <person name="Divon H."/>
            <person name="Uhlig S."/>
            <person name="Proctor R.H."/>
        </authorList>
    </citation>
    <scope>NUCLEOTIDE SEQUENCE [LARGE SCALE GENOMIC DNA]</scope>
    <source>
        <strain evidence="9 10">NRRL 20459</strain>
    </source>
</reference>
<protein>
    <submittedName>
        <fullName evidence="9">Acyl- dehydrogenase</fullName>
    </submittedName>
</protein>
<comment type="cofactor">
    <cofactor evidence="1 6">
        <name>FAD</name>
        <dbReference type="ChEBI" id="CHEBI:57692"/>
    </cofactor>
</comment>
<dbReference type="Pfam" id="PF02770">
    <property type="entry name" value="Acyl-CoA_dh_M"/>
    <property type="match status" value="1"/>
</dbReference>
<dbReference type="InterPro" id="IPR009100">
    <property type="entry name" value="AcylCoA_DH/oxidase_NM_dom_sf"/>
</dbReference>
<accession>A0A8H4L426</accession>
<dbReference type="GO" id="GO:0005737">
    <property type="term" value="C:cytoplasm"/>
    <property type="evidence" value="ECO:0007669"/>
    <property type="project" value="TreeGrafter"/>
</dbReference>
<feature type="domain" description="Acyl-CoA oxidase/dehydrogenase middle" evidence="8">
    <location>
        <begin position="161"/>
        <end position="259"/>
    </location>
</feature>
<dbReference type="InterPro" id="IPR009075">
    <property type="entry name" value="AcylCo_DH/oxidase_C"/>
</dbReference>